<keyword evidence="1" id="KW-0479">Metal-binding</keyword>
<feature type="coiled-coil region" evidence="5">
    <location>
        <begin position="333"/>
        <end position="401"/>
    </location>
</feature>
<evidence type="ECO:0000256" key="1">
    <source>
        <dbReference type="ARBA" id="ARBA00022723"/>
    </source>
</evidence>
<evidence type="ECO:0000256" key="5">
    <source>
        <dbReference type="SAM" id="Coils"/>
    </source>
</evidence>
<dbReference type="EMBL" id="KQ971357">
    <property type="protein sequence ID" value="EFA09202.1"/>
    <property type="molecule type" value="Genomic_DNA"/>
</dbReference>
<dbReference type="Gene3D" id="1.10.8.10">
    <property type="entry name" value="DNA helicase RuvA subunit, C-terminal domain"/>
    <property type="match status" value="1"/>
</dbReference>
<dbReference type="SMART" id="SM00547">
    <property type="entry name" value="ZnF_RBZ"/>
    <property type="match status" value="1"/>
</dbReference>
<feature type="compositionally biased region" description="Polar residues" evidence="6">
    <location>
        <begin position="183"/>
        <end position="192"/>
    </location>
</feature>
<keyword evidence="5" id="KW-0175">Coiled coil</keyword>
<keyword evidence="2 4" id="KW-0863">Zinc-finger</keyword>
<evidence type="ECO:0000313" key="8">
    <source>
        <dbReference type="EMBL" id="EFA09202.1"/>
    </source>
</evidence>
<dbReference type="FunCoup" id="D6WVD1">
    <property type="interactions" value="80"/>
</dbReference>
<protein>
    <submittedName>
        <fullName evidence="8">Tab2</fullName>
    </submittedName>
</protein>
<dbReference type="OMA" id="MASPIRE"/>
<organism evidence="8 9">
    <name type="scientific">Tribolium castaneum</name>
    <name type="common">Red flour beetle</name>
    <dbReference type="NCBI Taxonomy" id="7070"/>
    <lineage>
        <taxon>Eukaryota</taxon>
        <taxon>Metazoa</taxon>
        <taxon>Ecdysozoa</taxon>
        <taxon>Arthropoda</taxon>
        <taxon>Hexapoda</taxon>
        <taxon>Insecta</taxon>
        <taxon>Pterygota</taxon>
        <taxon>Neoptera</taxon>
        <taxon>Endopterygota</taxon>
        <taxon>Coleoptera</taxon>
        <taxon>Polyphaga</taxon>
        <taxon>Cucujiformia</taxon>
        <taxon>Tenebrionidae</taxon>
        <taxon>Tenebrionidae incertae sedis</taxon>
        <taxon>Tribolium</taxon>
    </lineage>
</organism>
<evidence type="ECO:0000256" key="2">
    <source>
        <dbReference type="ARBA" id="ARBA00022771"/>
    </source>
</evidence>
<feature type="region of interest" description="Disordered" evidence="6">
    <location>
        <begin position="62"/>
        <end position="98"/>
    </location>
</feature>
<feature type="compositionally biased region" description="Basic and acidic residues" evidence="6">
    <location>
        <begin position="167"/>
        <end position="182"/>
    </location>
</feature>
<evidence type="ECO:0000256" key="3">
    <source>
        <dbReference type="ARBA" id="ARBA00022833"/>
    </source>
</evidence>
<sequence>MFGRRRRRSSTIRVMQLFHELKQQFPTVPDHVVNACIASYTHSNSPHKDATIRELLEAAAQNQEPMGRSPPTSQPSPTPSQHPPPATSERTEMNASAGDINQNVVKYVKKHESVSVCPESKSQFFVKRPDTLELQPSGKCKDVHKLLNSEHVSDNKPPRSPKRGTRRTPEAKRLQDEGKKETASTPTQTTDTLLGGNSVNLSLNVNVDVLPSPTRRKSVLQVTPQQPWLEEPLSPRSYTSVNLTLRPPSSEPQAPIDITSQNSSLTYSTRSYDSQKGLQSRLQITVGPGGGSVSSTRARPRSSYHPEQAVEEVVPYRAGSLTNLAASSEPPVILKQQARIDRLKIELRTEKAKLEVMQKEVIDLEGRNRPLAIQPTDAEVEKQLRREIKHLQYQCEQLALEVDKNSDLQEDFYHNIYTGQRGPLNVEGRRFTQPNAFQDNEGPKWNCHLCTFLNHPDLDKCEQCEMPRILHGKSPSNPNINYQNPTNYNLVPSYSLPNFHEMSRGPVVVNRPIGFLLNENNDITRPN</sequence>
<dbReference type="SUPFAM" id="SSF90209">
    <property type="entry name" value="Ran binding protein zinc finger-like"/>
    <property type="match status" value="1"/>
</dbReference>
<feature type="region of interest" description="Disordered" evidence="6">
    <location>
        <begin position="283"/>
        <end position="307"/>
    </location>
</feature>
<dbReference type="STRING" id="7070.D6WVD1"/>
<dbReference type="eggNOG" id="ENOG502QRAY">
    <property type="taxonomic scope" value="Eukaryota"/>
</dbReference>
<reference evidence="8 9" key="2">
    <citation type="journal article" date="2010" name="Nucleic Acids Res.">
        <title>BeetleBase in 2010: revisions to provide comprehensive genomic information for Tribolium castaneum.</title>
        <authorList>
            <person name="Kim H.S."/>
            <person name="Murphy T."/>
            <person name="Xia J."/>
            <person name="Caragea D."/>
            <person name="Park Y."/>
            <person name="Beeman R.W."/>
            <person name="Lorenzen M.D."/>
            <person name="Butcher S."/>
            <person name="Manak J.R."/>
            <person name="Brown S.J."/>
        </authorList>
    </citation>
    <scope>GENOME REANNOTATION</scope>
    <source>
        <strain evidence="8 9">Georgia GA2</strain>
    </source>
</reference>
<dbReference type="Proteomes" id="UP000007266">
    <property type="component" value="Linkage group 8"/>
</dbReference>
<dbReference type="KEGG" id="tca:657352"/>
<dbReference type="PANTHER" id="PTHR46253">
    <property type="entry name" value="TGF-BETA-ACTIVATED KINASE 1 AND MAP3K7-BINDING PROTEIN TAB"/>
    <property type="match status" value="1"/>
</dbReference>
<reference evidence="8 9" key="1">
    <citation type="journal article" date="2008" name="Nature">
        <title>The genome of the model beetle and pest Tribolium castaneum.</title>
        <authorList>
            <consortium name="Tribolium Genome Sequencing Consortium"/>
            <person name="Richards S."/>
            <person name="Gibbs R.A."/>
            <person name="Weinstock G.M."/>
            <person name="Brown S.J."/>
            <person name="Denell R."/>
            <person name="Beeman R.W."/>
            <person name="Gibbs R."/>
            <person name="Beeman R.W."/>
            <person name="Brown S.J."/>
            <person name="Bucher G."/>
            <person name="Friedrich M."/>
            <person name="Grimmelikhuijzen C.J."/>
            <person name="Klingler M."/>
            <person name="Lorenzen M."/>
            <person name="Richards S."/>
            <person name="Roth S."/>
            <person name="Schroder R."/>
            <person name="Tautz D."/>
            <person name="Zdobnov E.M."/>
            <person name="Muzny D."/>
            <person name="Gibbs R.A."/>
            <person name="Weinstock G.M."/>
            <person name="Attaway T."/>
            <person name="Bell S."/>
            <person name="Buhay C.J."/>
            <person name="Chandrabose M.N."/>
            <person name="Chavez D."/>
            <person name="Clerk-Blankenburg K.P."/>
            <person name="Cree A."/>
            <person name="Dao M."/>
            <person name="Davis C."/>
            <person name="Chacko J."/>
            <person name="Dinh H."/>
            <person name="Dugan-Rocha S."/>
            <person name="Fowler G."/>
            <person name="Garner T.T."/>
            <person name="Garnes J."/>
            <person name="Gnirke A."/>
            <person name="Hawes A."/>
            <person name="Hernandez J."/>
            <person name="Hines S."/>
            <person name="Holder M."/>
            <person name="Hume J."/>
            <person name="Jhangiani S.N."/>
            <person name="Joshi V."/>
            <person name="Khan Z.M."/>
            <person name="Jackson L."/>
            <person name="Kovar C."/>
            <person name="Kowis A."/>
            <person name="Lee S."/>
            <person name="Lewis L.R."/>
            <person name="Margolis J."/>
            <person name="Morgan M."/>
            <person name="Nazareth L.V."/>
            <person name="Nguyen N."/>
            <person name="Okwuonu G."/>
            <person name="Parker D."/>
            <person name="Richards S."/>
            <person name="Ruiz S.J."/>
            <person name="Santibanez J."/>
            <person name="Savard J."/>
            <person name="Scherer S.E."/>
            <person name="Schneider B."/>
            <person name="Sodergren E."/>
            <person name="Tautz D."/>
            <person name="Vattahil S."/>
            <person name="Villasana D."/>
            <person name="White C.S."/>
            <person name="Wright R."/>
            <person name="Park Y."/>
            <person name="Beeman R.W."/>
            <person name="Lord J."/>
            <person name="Oppert B."/>
            <person name="Lorenzen M."/>
            <person name="Brown S."/>
            <person name="Wang L."/>
            <person name="Savard J."/>
            <person name="Tautz D."/>
            <person name="Richards S."/>
            <person name="Weinstock G."/>
            <person name="Gibbs R.A."/>
            <person name="Liu Y."/>
            <person name="Worley K."/>
            <person name="Weinstock G."/>
            <person name="Elsik C.G."/>
            <person name="Reese J.T."/>
            <person name="Elhaik E."/>
            <person name="Landan G."/>
            <person name="Graur D."/>
            <person name="Arensburger P."/>
            <person name="Atkinson P."/>
            <person name="Beeman R.W."/>
            <person name="Beidler J."/>
            <person name="Brown S.J."/>
            <person name="Demuth J.P."/>
            <person name="Drury D.W."/>
            <person name="Du Y.Z."/>
            <person name="Fujiwara H."/>
            <person name="Lorenzen M."/>
            <person name="Maselli V."/>
            <person name="Osanai M."/>
            <person name="Park Y."/>
            <person name="Robertson H.M."/>
            <person name="Tu Z."/>
            <person name="Wang J.J."/>
            <person name="Wang S."/>
            <person name="Richards S."/>
            <person name="Song H."/>
            <person name="Zhang L."/>
            <person name="Sodergren E."/>
            <person name="Werner D."/>
            <person name="Stanke M."/>
            <person name="Morgenstern B."/>
            <person name="Solovyev V."/>
            <person name="Kosarev P."/>
            <person name="Brown G."/>
            <person name="Chen H.C."/>
            <person name="Ermolaeva O."/>
            <person name="Hlavina W."/>
            <person name="Kapustin Y."/>
            <person name="Kiryutin B."/>
            <person name="Kitts P."/>
            <person name="Maglott D."/>
            <person name="Pruitt K."/>
            <person name="Sapojnikov V."/>
            <person name="Souvorov A."/>
            <person name="Mackey A.J."/>
            <person name="Waterhouse R.M."/>
            <person name="Wyder S."/>
            <person name="Zdobnov E.M."/>
            <person name="Zdobnov E.M."/>
            <person name="Wyder S."/>
            <person name="Kriventseva E.V."/>
            <person name="Kadowaki T."/>
            <person name="Bork P."/>
            <person name="Aranda M."/>
            <person name="Bao R."/>
            <person name="Beermann A."/>
            <person name="Berns N."/>
            <person name="Bolognesi R."/>
            <person name="Bonneton F."/>
            <person name="Bopp D."/>
            <person name="Brown S.J."/>
            <person name="Bucher G."/>
            <person name="Butts T."/>
            <person name="Chaumot A."/>
            <person name="Denell R.E."/>
            <person name="Ferrier D.E."/>
            <person name="Friedrich M."/>
            <person name="Gordon C.M."/>
            <person name="Jindra M."/>
            <person name="Klingler M."/>
            <person name="Lan Q."/>
            <person name="Lattorff H.M."/>
            <person name="Laudet V."/>
            <person name="von Levetsow C."/>
            <person name="Liu Z."/>
            <person name="Lutz R."/>
            <person name="Lynch J.A."/>
            <person name="da Fonseca R.N."/>
            <person name="Posnien N."/>
            <person name="Reuter R."/>
            <person name="Roth S."/>
            <person name="Savard J."/>
            <person name="Schinko J.B."/>
            <person name="Schmitt C."/>
            <person name="Schoppmeier M."/>
            <person name="Schroder R."/>
            <person name="Shippy T.D."/>
            <person name="Simonnet F."/>
            <person name="Marques-Souza H."/>
            <person name="Tautz D."/>
            <person name="Tomoyasu Y."/>
            <person name="Trauner J."/>
            <person name="Van der Zee M."/>
            <person name="Vervoort M."/>
            <person name="Wittkopp N."/>
            <person name="Wimmer E.A."/>
            <person name="Yang X."/>
            <person name="Jones A.K."/>
            <person name="Sattelle D.B."/>
            <person name="Ebert P.R."/>
            <person name="Nelson D."/>
            <person name="Scott J.G."/>
            <person name="Beeman R.W."/>
            <person name="Muthukrishnan S."/>
            <person name="Kramer K.J."/>
            <person name="Arakane Y."/>
            <person name="Beeman R.W."/>
            <person name="Zhu Q."/>
            <person name="Hogenkamp D."/>
            <person name="Dixit R."/>
            <person name="Oppert B."/>
            <person name="Jiang H."/>
            <person name="Zou Z."/>
            <person name="Marshall J."/>
            <person name="Elpidina E."/>
            <person name="Vinokurov K."/>
            <person name="Oppert C."/>
            <person name="Zou Z."/>
            <person name="Evans J."/>
            <person name="Lu Z."/>
            <person name="Zhao P."/>
            <person name="Sumathipala N."/>
            <person name="Altincicek B."/>
            <person name="Vilcinskas A."/>
            <person name="Williams M."/>
            <person name="Hultmark D."/>
            <person name="Hetru C."/>
            <person name="Jiang H."/>
            <person name="Grimmelikhuijzen C.J."/>
            <person name="Hauser F."/>
            <person name="Cazzamali G."/>
            <person name="Williamson M."/>
            <person name="Park Y."/>
            <person name="Li B."/>
            <person name="Tanaka Y."/>
            <person name="Predel R."/>
            <person name="Neupert S."/>
            <person name="Schachtner J."/>
            <person name="Verleyen P."/>
            <person name="Raible F."/>
            <person name="Bork P."/>
            <person name="Friedrich M."/>
            <person name="Walden K.K."/>
            <person name="Robertson H.M."/>
            <person name="Angeli S."/>
            <person name="Foret S."/>
            <person name="Bucher G."/>
            <person name="Schuetz S."/>
            <person name="Maleszka R."/>
            <person name="Wimmer E.A."/>
            <person name="Beeman R.W."/>
            <person name="Lorenzen M."/>
            <person name="Tomoyasu Y."/>
            <person name="Miller S.C."/>
            <person name="Grossmann D."/>
            <person name="Bucher G."/>
        </authorList>
    </citation>
    <scope>NUCLEOTIDE SEQUENCE [LARGE SCALE GENOMIC DNA]</scope>
    <source>
        <strain evidence="8 9">Georgia GA2</strain>
    </source>
</reference>
<gene>
    <name evidence="8" type="primary">AUGUSTUS-3.0.2_05952</name>
    <name evidence="8" type="ORF">TcasGA2_TC005952</name>
</gene>
<evidence type="ECO:0000256" key="6">
    <source>
        <dbReference type="SAM" id="MobiDB-lite"/>
    </source>
</evidence>
<dbReference type="PANTHER" id="PTHR46253:SF1">
    <property type="entry name" value="TAB2"/>
    <property type="match status" value="1"/>
</dbReference>
<name>D6WVD1_TRICA</name>
<proteinExistence type="predicted"/>
<accession>D6WVD1</accession>
<feature type="region of interest" description="Disordered" evidence="6">
    <location>
        <begin position="146"/>
        <end position="197"/>
    </location>
</feature>
<dbReference type="InterPro" id="IPR036443">
    <property type="entry name" value="Znf_RanBP2_sf"/>
</dbReference>
<dbReference type="HOGENOM" id="CLU_517139_0_0_1"/>
<dbReference type="PROSITE" id="PS01358">
    <property type="entry name" value="ZF_RANBP2_1"/>
    <property type="match status" value="1"/>
</dbReference>
<keyword evidence="9" id="KW-1185">Reference proteome</keyword>
<feature type="compositionally biased region" description="Basic and acidic residues" evidence="6">
    <location>
        <begin position="146"/>
        <end position="157"/>
    </location>
</feature>
<feature type="region of interest" description="Disordered" evidence="6">
    <location>
        <begin position="239"/>
        <end position="262"/>
    </location>
</feature>
<feature type="domain" description="RanBP2-type" evidence="7">
    <location>
        <begin position="440"/>
        <end position="470"/>
    </location>
</feature>
<evidence type="ECO:0000259" key="7">
    <source>
        <dbReference type="PROSITE" id="PS50199"/>
    </source>
</evidence>
<dbReference type="PROSITE" id="PS50199">
    <property type="entry name" value="ZF_RANBP2_2"/>
    <property type="match status" value="1"/>
</dbReference>
<dbReference type="InParanoid" id="D6WVD1"/>
<feature type="compositionally biased region" description="Pro residues" evidence="6">
    <location>
        <begin position="72"/>
        <end position="86"/>
    </location>
</feature>
<dbReference type="AlphaFoldDB" id="D6WVD1"/>
<dbReference type="GO" id="GO:0008270">
    <property type="term" value="F:zinc ion binding"/>
    <property type="evidence" value="ECO:0007669"/>
    <property type="project" value="UniProtKB-KW"/>
</dbReference>
<keyword evidence="3" id="KW-0862">Zinc</keyword>
<evidence type="ECO:0000313" key="9">
    <source>
        <dbReference type="Proteomes" id="UP000007266"/>
    </source>
</evidence>
<dbReference type="InterPro" id="IPR001876">
    <property type="entry name" value="Znf_RanBP2"/>
</dbReference>
<dbReference type="PhylomeDB" id="D6WVD1"/>
<evidence type="ECO:0000256" key="4">
    <source>
        <dbReference type="PROSITE-ProRule" id="PRU00322"/>
    </source>
</evidence>
<dbReference type="Gene3D" id="2.30.30.380">
    <property type="entry name" value="Zn-finger domain of Sec23/24"/>
    <property type="match status" value="1"/>
</dbReference>